<dbReference type="EMBL" id="CAXIEN010000133">
    <property type="protein sequence ID" value="CAL1280577.1"/>
    <property type="molecule type" value="Genomic_DNA"/>
</dbReference>
<name>A0AAV2AA60_9ARAC</name>
<comment type="caution">
    <text evidence="1">The sequence shown here is derived from an EMBL/GenBank/DDBJ whole genome shotgun (WGS) entry which is preliminary data.</text>
</comment>
<gene>
    <name evidence="1" type="ORF">LARSCL_LOCUS11051</name>
</gene>
<protein>
    <submittedName>
        <fullName evidence="1">Uncharacterized protein</fullName>
    </submittedName>
</protein>
<organism evidence="1 2">
    <name type="scientific">Larinioides sclopetarius</name>
    <dbReference type="NCBI Taxonomy" id="280406"/>
    <lineage>
        <taxon>Eukaryota</taxon>
        <taxon>Metazoa</taxon>
        <taxon>Ecdysozoa</taxon>
        <taxon>Arthropoda</taxon>
        <taxon>Chelicerata</taxon>
        <taxon>Arachnida</taxon>
        <taxon>Araneae</taxon>
        <taxon>Araneomorphae</taxon>
        <taxon>Entelegynae</taxon>
        <taxon>Araneoidea</taxon>
        <taxon>Araneidae</taxon>
        <taxon>Larinioides</taxon>
    </lineage>
</organism>
<dbReference type="Proteomes" id="UP001497382">
    <property type="component" value="Unassembled WGS sequence"/>
</dbReference>
<reference evidence="1 2" key="1">
    <citation type="submission" date="2024-04" db="EMBL/GenBank/DDBJ databases">
        <authorList>
            <person name="Rising A."/>
            <person name="Reimegard J."/>
            <person name="Sonavane S."/>
            <person name="Akerstrom W."/>
            <person name="Nylinder S."/>
            <person name="Hedman E."/>
            <person name="Kallberg Y."/>
        </authorList>
    </citation>
    <scope>NUCLEOTIDE SEQUENCE [LARGE SCALE GENOMIC DNA]</scope>
</reference>
<dbReference type="AlphaFoldDB" id="A0AAV2AA60"/>
<sequence length="52" mass="5857">MPSRWYSNGSRASWTYVPASTVAPTSAATRPSMKPSMTVNRRWESSSFFVKL</sequence>
<keyword evidence="2" id="KW-1185">Reference proteome</keyword>
<evidence type="ECO:0000313" key="1">
    <source>
        <dbReference type="EMBL" id="CAL1280577.1"/>
    </source>
</evidence>
<proteinExistence type="predicted"/>
<accession>A0AAV2AA60</accession>
<evidence type="ECO:0000313" key="2">
    <source>
        <dbReference type="Proteomes" id="UP001497382"/>
    </source>
</evidence>